<accession>A0A6J4NVV3</accession>
<name>A0A6J4NVV3_9BURK</name>
<dbReference type="EMBL" id="CADCUX010000194">
    <property type="protein sequence ID" value="CAA9398347.1"/>
    <property type="molecule type" value="Genomic_DNA"/>
</dbReference>
<feature type="compositionally biased region" description="Basic residues" evidence="1">
    <location>
        <begin position="23"/>
        <end position="42"/>
    </location>
</feature>
<evidence type="ECO:0000313" key="2">
    <source>
        <dbReference type="EMBL" id="CAA9398347.1"/>
    </source>
</evidence>
<dbReference type="AlphaFoldDB" id="A0A6J4NVV3"/>
<feature type="non-terminal residue" evidence="2">
    <location>
        <position position="159"/>
    </location>
</feature>
<feature type="region of interest" description="Disordered" evidence="1">
    <location>
        <begin position="1"/>
        <end position="94"/>
    </location>
</feature>
<feature type="compositionally biased region" description="Basic residues" evidence="1">
    <location>
        <begin position="52"/>
        <end position="61"/>
    </location>
</feature>
<sequence length="159" mass="17213">EPWPPSPAGPADRTTGPVLRRADPHRRRLRAGGGGRRHRPRQRAGAPGRRDRGGHRPRGRGRLAAGGAARRQDLRHPRPAPAGTIPGRARTHRARAAGGCLHPVGARFHATERSGRRRVRLAQGRARRVGRPCPHLGGRLAAAEKRLGRDRHGGAHPAM</sequence>
<gene>
    <name evidence="2" type="ORF">AVDCRST_MAG51-754</name>
</gene>
<evidence type="ECO:0000256" key="1">
    <source>
        <dbReference type="SAM" id="MobiDB-lite"/>
    </source>
</evidence>
<protein>
    <submittedName>
        <fullName evidence="2">RidA/YER057c/UK114 superfamily, group 1</fullName>
    </submittedName>
</protein>
<proteinExistence type="predicted"/>
<feature type="non-terminal residue" evidence="2">
    <location>
        <position position="1"/>
    </location>
</feature>
<organism evidence="2">
    <name type="scientific">uncultured Ramlibacter sp</name>
    <dbReference type="NCBI Taxonomy" id="260755"/>
    <lineage>
        <taxon>Bacteria</taxon>
        <taxon>Pseudomonadati</taxon>
        <taxon>Pseudomonadota</taxon>
        <taxon>Betaproteobacteria</taxon>
        <taxon>Burkholderiales</taxon>
        <taxon>Comamonadaceae</taxon>
        <taxon>Ramlibacter</taxon>
        <taxon>environmental samples</taxon>
    </lineage>
</organism>
<reference evidence="2" key="1">
    <citation type="submission" date="2020-02" db="EMBL/GenBank/DDBJ databases">
        <authorList>
            <person name="Meier V. D."/>
        </authorList>
    </citation>
    <scope>NUCLEOTIDE SEQUENCE</scope>
    <source>
        <strain evidence="2">AVDCRST_MAG51</strain>
    </source>
</reference>